<evidence type="ECO:0000256" key="1">
    <source>
        <dbReference type="SAM" id="Phobius"/>
    </source>
</evidence>
<keyword evidence="1" id="KW-0472">Membrane</keyword>
<dbReference type="RefSeq" id="WP_073048593.1">
    <property type="nucleotide sequence ID" value="NZ_FQZL01000007.1"/>
</dbReference>
<dbReference type="STRING" id="1121476.SAMN02745751_01205"/>
<dbReference type="PANTHER" id="PTHR30354">
    <property type="entry name" value="GNT FAMILY GLUCONATE TRANSPORTER"/>
    <property type="match status" value="1"/>
</dbReference>
<dbReference type="InterPro" id="IPR003474">
    <property type="entry name" value="Glcn_transporter"/>
</dbReference>
<reference evidence="2 3" key="1">
    <citation type="submission" date="2016-11" db="EMBL/GenBank/DDBJ databases">
        <authorList>
            <person name="Jaros S."/>
            <person name="Januszkiewicz K."/>
            <person name="Wedrychowicz H."/>
        </authorList>
    </citation>
    <scope>NUCLEOTIDE SEQUENCE [LARGE SCALE GENOMIC DNA]</scope>
    <source>
        <strain evidence="2 3">DSM 17477</strain>
    </source>
</reference>
<feature type="transmembrane region" description="Helical" evidence="1">
    <location>
        <begin position="139"/>
        <end position="157"/>
    </location>
</feature>
<feature type="transmembrane region" description="Helical" evidence="1">
    <location>
        <begin position="259"/>
        <end position="277"/>
    </location>
</feature>
<evidence type="ECO:0000313" key="2">
    <source>
        <dbReference type="EMBL" id="SHI85179.1"/>
    </source>
</evidence>
<dbReference type="AlphaFoldDB" id="A0A1M6EID2"/>
<dbReference type="EMBL" id="FQZL01000007">
    <property type="protein sequence ID" value="SHI85179.1"/>
    <property type="molecule type" value="Genomic_DNA"/>
</dbReference>
<keyword evidence="3" id="KW-1185">Reference proteome</keyword>
<dbReference type="Pfam" id="PF02447">
    <property type="entry name" value="GntP_permease"/>
    <property type="match status" value="1"/>
</dbReference>
<feature type="transmembrane region" description="Helical" evidence="1">
    <location>
        <begin position="297"/>
        <end position="317"/>
    </location>
</feature>
<dbReference type="PANTHER" id="PTHR30354:SF7">
    <property type="entry name" value="BLL7963 PROTEIN"/>
    <property type="match status" value="1"/>
</dbReference>
<name>A0A1M6EID2_9FIRM</name>
<feature type="transmembrane region" description="Helical" evidence="1">
    <location>
        <begin position="98"/>
        <end position="127"/>
    </location>
</feature>
<gene>
    <name evidence="2" type="ORF">SAMN02745751_01205</name>
</gene>
<organism evidence="2 3">
    <name type="scientific">Dethiosulfatibacter aminovorans DSM 17477</name>
    <dbReference type="NCBI Taxonomy" id="1121476"/>
    <lineage>
        <taxon>Bacteria</taxon>
        <taxon>Bacillati</taxon>
        <taxon>Bacillota</taxon>
        <taxon>Tissierellia</taxon>
        <taxon>Dethiosulfatibacter</taxon>
    </lineage>
</organism>
<feature type="transmembrane region" description="Helical" evidence="1">
    <location>
        <begin position="49"/>
        <end position="72"/>
    </location>
</feature>
<evidence type="ECO:0000313" key="3">
    <source>
        <dbReference type="Proteomes" id="UP000184052"/>
    </source>
</evidence>
<feature type="transmembrane region" description="Helical" evidence="1">
    <location>
        <begin position="6"/>
        <end position="37"/>
    </location>
</feature>
<protein>
    <submittedName>
        <fullName evidence="2">H+/gluconate symporter</fullName>
    </submittedName>
</protein>
<accession>A0A1M6EID2</accession>
<feature type="transmembrane region" description="Helical" evidence="1">
    <location>
        <begin position="177"/>
        <end position="198"/>
    </location>
</feature>
<keyword evidence="1" id="KW-0812">Transmembrane</keyword>
<dbReference type="Proteomes" id="UP000184052">
    <property type="component" value="Unassembled WGS sequence"/>
</dbReference>
<dbReference type="GO" id="GO:0005886">
    <property type="term" value="C:plasma membrane"/>
    <property type="evidence" value="ECO:0007669"/>
    <property type="project" value="TreeGrafter"/>
</dbReference>
<feature type="transmembrane region" description="Helical" evidence="1">
    <location>
        <begin position="236"/>
        <end position="253"/>
    </location>
</feature>
<feature type="transmembrane region" description="Helical" evidence="1">
    <location>
        <begin position="337"/>
        <end position="358"/>
    </location>
</feature>
<keyword evidence="1" id="KW-1133">Transmembrane helix</keyword>
<dbReference type="GO" id="GO:0015128">
    <property type="term" value="F:gluconate transmembrane transporter activity"/>
    <property type="evidence" value="ECO:0007669"/>
    <property type="project" value="InterPro"/>
</dbReference>
<sequence>MLGTVGILAGIVLLIYMVYIGWGLFPVSLVASAVILLTNRIGLWDGLSVNYAQGFTSFIGTYFLIFIFGSIFGQLMKDSGSAESIAFKIIGSVGKKKALLATVLATSILSFGGIATFIIIFTMFPIAKIMFEQAKLPKKLIAAAIGLGAGTYTLGALPYSPSLQNIIPTKVLGTDVAAAPLLGVIAGILLFAFGYIYLERQARKELAKITSDDVVITDDSEKSEDLDLKKSDLPNWGLAILPILIVIGTLIALKGRITPIYSLDIALLLGVTSTYLLNIKRYDDFMKSLNTGANNCIMALMTAASVIGFAAVVRSVPGFEKFLDFVLNINLHPYMSVAIGINIIAGIVGSATGGIQIFMETMGPHYLEMGVNPEVLHRIGTLACGGLDSLPHCSSVVIAFMVMGVTHKEAYKDFGVITVLIPIVVTIISVGLAIVLY</sequence>
<feature type="transmembrane region" description="Helical" evidence="1">
    <location>
        <begin position="414"/>
        <end position="436"/>
    </location>
</feature>
<proteinExistence type="predicted"/>
<dbReference type="OrthoDB" id="86125at2"/>